<name>A0A3A4R2U4_9BACT</name>
<dbReference type="PANTHER" id="PTHR43018:SF3">
    <property type="entry name" value="CARBOXYSOME FORMATION PROTEIN"/>
    <property type="match status" value="1"/>
</dbReference>
<sequence>MIVVMKHGASSEQIDIVIKEINQFGYKDHPIYGVERTVIGAIGDEQSKWKLMDILAQLPGVDQVIPIMKPYKLTSHEVKQQRSVIAINKDVSIGGDNIVVMAGPCSVESEEQIHAAAQAVKTAGAKVLRGGAYKPRTSPYDFQGLGEEGLRMLRDAGRAYGMPIVTEVLREHDVDTVAKYADVLQIGARNMQNYGLLKAVGQLKKPVLLKRGLANTVKEFLMSAEYILSQGNYNVLLCERGIRTFETATRNTLDLGCVAVLRFETHLPVVVDPSHAAGQWSLVAPLARAGLAAGADSLIVEVHPNPHDALSDGAQSLTPKNFDALMESLVKIAEACGRTLIR</sequence>
<proteinExistence type="predicted"/>
<dbReference type="NCBIfam" id="NF009239">
    <property type="entry name" value="PRK12595.1"/>
    <property type="match status" value="1"/>
</dbReference>
<accession>A0A3A4R2U4</accession>
<dbReference type="InterPro" id="IPR013785">
    <property type="entry name" value="Aldolase_TIM"/>
</dbReference>
<evidence type="ECO:0000259" key="3">
    <source>
        <dbReference type="Pfam" id="PF18152"/>
    </source>
</evidence>
<reference evidence="4 5" key="1">
    <citation type="journal article" date="2017" name="ISME J.">
        <title>Energy and carbon metabolisms in a deep terrestrial subsurface fluid microbial community.</title>
        <authorList>
            <person name="Momper L."/>
            <person name="Jungbluth S.P."/>
            <person name="Lee M.D."/>
            <person name="Amend J.P."/>
        </authorList>
    </citation>
    <scope>NUCLEOTIDE SEQUENCE [LARGE SCALE GENOMIC DNA]</scope>
    <source>
        <strain evidence="4">SURF_26</strain>
    </source>
</reference>
<evidence type="ECO:0000313" key="4">
    <source>
        <dbReference type="EMBL" id="RJP60420.1"/>
    </source>
</evidence>
<gene>
    <name evidence="4" type="primary">aroF</name>
    <name evidence="4" type="ORF">C4541_04140</name>
</gene>
<dbReference type="EMBL" id="QZJZ01000030">
    <property type="protein sequence ID" value="RJP60420.1"/>
    <property type="molecule type" value="Genomic_DNA"/>
</dbReference>
<dbReference type="GO" id="GO:0009073">
    <property type="term" value="P:aromatic amino acid family biosynthetic process"/>
    <property type="evidence" value="ECO:0007669"/>
    <property type="project" value="InterPro"/>
</dbReference>
<dbReference type="InterPro" id="IPR006268">
    <property type="entry name" value="DAHP_syn_2"/>
</dbReference>
<organism evidence="4 5">
    <name type="scientific">Candidatus Auribacter fodinae</name>
    <dbReference type="NCBI Taxonomy" id="2093366"/>
    <lineage>
        <taxon>Bacteria</taxon>
        <taxon>Pseudomonadati</taxon>
        <taxon>Candidatus Auribacterota</taxon>
        <taxon>Candidatus Auribacteria</taxon>
        <taxon>Candidatus Auribacterales</taxon>
        <taxon>Candidatus Auribacteraceae</taxon>
        <taxon>Candidatus Auribacter</taxon>
    </lineage>
</organism>
<feature type="domain" description="DAHP synthase ferredoxin-like" evidence="3">
    <location>
        <begin position="1"/>
        <end position="69"/>
    </location>
</feature>
<dbReference type="EC" id="2.5.1.54" evidence="4"/>
<dbReference type="InterPro" id="IPR052899">
    <property type="entry name" value="Class-I_DAHP_synthase"/>
</dbReference>
<dbReference type="InterPro" id="IPR041071">
    <property type="entry name" value="DAHP_snth_FXD"/>
</dbReference>
<dbReference type="NCBIfam" id="NF006421">
    <property type="entry name" value="PRK08673.1"/>
    <property type="match status" value="1"/>
</dbReference>
<evidence type="ECO:0000256" key="1">
    <source>
        <dbReference type="ARBA" id="ARBA00022679"/>
    </source>
</evidence>
<evidence type="ECO:0000259" key="2">
    <source>
        <dbReference type="Pfam" id="PF00793"/>
    </source>
</evidence>
<dbReference type="NCBIfam" id="TIGR01361">
    <property type="entry name" value="DAHP_synth_Bsub"/>
    <property type="match status" value="1"/>
</dbReference>
<keyword evidence="1 4" id="KW-0808">Transferase</keyword>
<dbReference type="SUPFAM" id="SSF51569">
    <property type="entry name" value="Aldolase"/>
    <property type="match status" value="1"/>
</dbReference>
<dbReference type="GO" id="GO:0003849">
    <property type="term" value="F:3-deoxy-7-phosphoheptulonate synthase activity"/>
    <property type="evidence" value="ECO:0007669"/>
    <property type="project" value="UniProtKB-EC"/>
</dbReference>
<dbReference type="InterPro" id="IPR006218">
    <property type="entry name" value="DAHP1/KDSA"/>
</dbReference>
<dbReference type="GO" id="GO:0016832">
    <property type="term" value="F:aldehyde-lyase activity"/>
    <property type="evidence" value="ECO:0007669"/>
    <property type="project" value="InterPro"/>
</dbReference>
<evidence type="ECO:0000313" key="5">
    <source>
        <dbReference type="Proteomes" id="UP000266426"/>
    </source>
</evidence>
<protein>
    <submittedName>
        <fullName evidence="4">3-deoxy-7-phosphoheptulonate synthase</fullName>
        <ecNumber evidence="4">2.5.1.54</ecNumber>
    </submittedName>
</protein>
<dbReference type="Pfam" id="PF18152">
    <property type="entry name" value="DAHP_snth_FXD"/>
    <property type="match status" value="1"/>
</dbReference>
<comment type="caution">
    <text evidence="4">The sequence shown here is derived from an EMBL/GenBank/DDBJ whole genome shotgun (WGS) entry which is preliminary data.</text>
</comment>
<feature type="domain" description="DAHP synthetase I/KDSA" evidence="2">
    <location>
        <begin position="85"/>
        <end position="332"/>
    </location>
</feature>
<dbReference type="Gene3D" id="3.30.70.1140">
    <property type="entry name" value="Phospho-2-dehydro-3-deoxyheptonate aldolase, domain 1"/>
    <property type="match status" value="1"/>
</dbReference>
<dbReference type="Pfam" id="PF00793">
    <property type="entry name" value="DAHP_synth_1"/>
    <property type="match status" value="1"/>
</dbReference>
<dbReference type="Gene3D" id="3.20.20.70">
    <property type="entry name" value="Aldolase class I"/>
    <property type="match status" value="1"/>
</dbReference>
<dbReference type="Proteomes" id="UP000266426">
    <property type="component" value="Unassembled WGS sequence"/>
</dbReference>
<dbReference type="PANTHER" id="PTHR43018">
    <property type="entry name" value="PHOSPHO-2-DEHYDRO-3-DEOXYHEPTONATE ALDOLASE"/>
    <property type="match status" value="1"/>
</dbReference>
<dbReference type="AlphaFoldDB" id="A0A3A4R2U4"/>